<dbReference type="InterPro" id="IPR048333">
    <property type="entry name" value="HA2_WH"/>
</dbReference>
<dbReference type="Gene3D" id="1.20.120.1080">
    <property type="match status" value="1"/>
</dbReference>
<dbReference type="SMART" id="SM00487">
    <property type="entry name" value="DEXDc"/>
    <property type="match status" value="1"/>
</dbReference>
<sequence length="671" mass="75106">MAEEDEISTALIADLYKPPALLPIAQLRQALLYTIETYPVTIIVGETGSGKTTQIPQFLYQGGWNNDGTQIAITQPRRIAATSVATRVAEEMGCELGQEVGYSIRFEDFTTSKTKIKFLTDGLLLREMLVDPMLSRYSVIMVDEAHERSLSSDMLLSVLKKVLKKRPDLRIVISSATLNAEKFLHFFAPEEGEKLNGLTKEEYGYIISIEGRAYPVGVQYLAEPAPNYVERAVDAVMDIHKSEDAGDILVFLTGRDEIDDAIEMVSERVADLGGDYQNLQSLPLYAGLTTDQQMYVFQKAEERKRKVIFSTNIAEASVTIDGIVYVVDCGYVKIRHYNPDIGIEHLSIVPISKASATQRAGRAGRTRAGTVFRLYTEAAFNSMEEESYPEVQRSNLAPVILQLMNLGITNIIRFDYFANPPSKLVIRALDLLVSLGAIDHEGRLTKPLGLRMAELPLEPMLAKALLNSVTFSCVSEMLTIAAMLTLQGSAFVYHDGSTKVTDRAKRQFSVLEGDHITLFNVFSAFEQSNQDAGFCRENYLNYKALLKAASVRRQLKAQLARYGIEEDSPAMMRAGGMNAMDVAERVRRCLTTGFFAHAAKMKADGTFIVPSGSIILHPHPSSMFFHRRTEWVIYHEILETKDKVYIRDLTPIDMDWLTEYAPEYWKVKGKT</sequence>
<dbReference type="Pfam" id="PF00271">
    <property type="entry name" value="Helicase_C"/>
    <property type="match status" value="1"/>
</dbReference>
<dbReference type="InterPro" id="IPR014001">
    <property type="entry name" value="Helicase_ATP-bd"/>
</dbReference>
<feature type="domain" description="Helicase ATP-binding" evidence="10">
    <location>
        <begin position="32"/>
        <end position="196"/>
    </location>
</feature>
<dbReference type="GO" id="GO:0003724">
    <property type="term" value="F:RNA helicase activity"/>
    <property type="evidence" value="ECO:0007669"/>
    <property type="project" value="UniProtKB-EC"/>
</dbReference>
<dbReference type="SMART" id="SM00847">
    <property type="entry name" value="HA2"/>
    <property type="match status" value="1"/>
</dbReference>
<evidence type="ECO:0000313" key="13">
    <source>
        <dbReference type="Proteomes" id="UP000240883"/>
    </source>
</evidence>
<keyword evidence="3" id="KW-0507">mRNA processing</keyword>
<evidence type="ECO:0000256" key="7">
    <source>
        <dbReference type="ARBA" id="ARBA00022840"/>
    </source>
</evidence>
<evidence type="ECO:0000256" key="4">
    <source>
        <dbReference type="ARBA" id="ARBA00022741"/>
    </source>
</evidence>
<dbReference type="FunFam" id="3.40.50.300:FF:000578">
    <property type="entry name" value="probable ATP-dependent RNA helicase DHX35"/>
    <property type="match status" value="1"/>
</dbReference>
<dbReference type="GO" id="GO:0003723">
    <property type="term" value="F:RNA binding"/>
    <property type="evidence" value="ECO:0007669"/>
    <property type="project" value="TreeGrafter"/>
</dbReference>
<dbReference type="InterPro" id="IPR011545">
    <property type="entry name" value="DEAD/DEAH_box_helicase_dom"/>
</dbReference>
<dbReference type="InterPro" id="IPR011709">
    <property type="entry name" value="DEAD-box_helicase_OB_fold"/>
</dbReference>
<dbReference type="GO" id="GO:0016787">
    <property type="term" value="F:hydrolase activity"/>
    <property type="evidence" value="ECO:0007669"/>
    <property type="project" value="UniProtKB-KW"/>
</dbReference>
<proteinExistence type="inferred from homology"/>
<evidence type="ECO:0000259" key="10">
    <source>
        <dbReference type="PROSITE" id="PS51192"/>
    </source>
</evidence>
<organism evidence="12 13">
    <name type="scientific">Corynespora cassiicola Philippines</name>
    <dbReference type="NCBI Taxonomy" id="1448308"/>
    <lineage>
        <taxon>Eukaryota</taxon>
        <taxon>Fungi</taxon>
        <taxon>Dikarya</taxon>
        <taxon>Ascomycota</taxon>
        <taxon>Pezizomycotina</taxon>
        <taxon>Dothideomycetes</taxon>
        <taxon>Pleosporomycetidae</taxon>
        <taxon>Pleosporales</taxon>
        <taxon>Corynesporascaceae</taxon>
        <taxon>Corynespora</taxon>
    </lineage>
</organism>
<keyword evidence="5 12" id="KW-0378">Hydrolase</keyword>
<dbReference type="Pfam" id="PF04408">
    <property type="entry name" value="WHD_HA2"/>
    <property type="match status" value="1"/>
</dbReference>
<keyword evidence="6" id="KW-0347">Helicase</keyword>
<dbReference type="GO" id="GO:0006397">
    <property type="term" value="P:mRNA processing"/>
    <property type="evidence" value="ECO:0007669"/>
    <property type="project" value="UniProtKB-KW"/>
</dbReference>
<comment type="similarity">
    <text evidence="1">Belongs to the DEAD box helicase family. DEAH subfamily.</text>
</comment>
<keyword evidence="8" id="KW-0508">mRNA splicing</keyword>
<evidence type="ECO:0000256" key="5">
    <source>
        <dbReference type="ARBA" id="ARBA00022801"/>
    </source>
</evidence>
<dbReference type="InterPro" id="IPR001650">
    <property type="entry name" value="Helicase_C-like"/>
</dbReference>
<evidence type="ECO:0000256" key="2">
    <source>
        <dbReference type="ARBA" id="ARBA00012552"/>
    </source>
</evidence>
<dbReference type="InterPro" id="IPR002464">
    <property type="entry name" value="DNA/RNA_helicase_DEAH_CS"/>
</dbReference>
<feature type="domain" description="Helicase C-terminal" evidence="11">
    <location>
        <begin position="232"/>
        <end position="407"/>
    </location>
</feature>
<protein>
    <recommendedName>
        <fullName evidence="2">RNA helicase</fullName>
        <ecNumber evidence="2">3.6.4.13</ecNumber>
    </recommendedName>
</protein>
<evidence type="ECO:0000256" key="3">
    <source>
        <dbReference type="ARBA" id="ARBA00022664"/>
    </source>
</evidence>
<dbReference type="PANTHER" id="PTHR18934:SF136">
    <property type="entry name" value="ATP-DEPENDENT RNA HELICASE DHX35-RELATED"/>
    <property type="match status" value="1"/>
</dbReference>
<evidence type="ECO:0000256" key="8">
    <source>
        <dbReference type="ARBA" id="ARBA00023187"/>
    </source>
</evidence>
<dbReference type="Gene3D" id="3.40.50.300">
    <property type="entry name" value="P-loop containing nucleotide triphosphate hydrolases"/>
    <property type="match status" value="2"/>
</dbReference>
<evidence type="ECO:0000256" key="6">
    <source>
        <dbReference type="ARBA" id="ARBA00022806"/>
    </source>
</evidence>
<evidence type="ECO:0000259" key="11">
    <source>
        <dbReference type="PROSITE" id="PS51194"/>
    </source>
</evidence>
<dbReference type="GO" id="GO:0071013">
    <property type="term" value="C:catalytic step 2 spliceosome"/>
    <property type="evidence" value="ECO:0007669"/>
    <property type="project" value="TreeGrafter"/>
</dbReference>
<comment type="catalytic activity">
    <reaction evidence="9">
        <text>ATP + H2O = ADP + phosphate + H(+)</text>
        <dbReference type="Rhea" id="RHEA:13065"/>
        <dbReference type="ChEBI" id="CHEBI:15377"/>
        <dbReference type="ChEBI" id="CHEBI:15378"/>
        <dbReference type="ChEBI" id="CHEBI:30616"/>
        <dbReference type="ChEBI" id="CHEBI:43474"/>
        <dbReference type="ChEBI" id="CHEBI:456216"/>
        <dbReference type="EC" id="3.6.4.13"/>
    </reaction>
</comment>
<dbReference type="PROSITE" id="PS51194">
    <property type="entry name" value="HELICASE_CTER"/>
    <property type="match status" value="1"/>
</dbReference>
<dbReference type="EMBL" id="KZ678142">
    <property type="protein sequence ID" value="PSN61947.1"/>
    <property type="molecule type" value="Genomic_DNA"/>
</dbReference>
<dbReference type="SMART" id="SM00490">
    <property type="entry name" value="HELICc"/>
    <property type="match status" value="1"/>
</dbReference>
<dbReference type="SUPFAM" id="SSF52540">
    <property type="entry name" value="P-loop containing nucleoside triphosphate hydrolases"/>
    <property type="match status" value="1"/>
</dbReference>
<name>A0A2T2N943_CORCC</name>
<dbReference type="Proteomes" id="UP000240883">
    <property type="component" value="Unassembled WGS sequence"/>
</dbReference>
<dbReference type="InterPro" id="IPR027417">
    <property type="entry name" value="P-loop_NTPase"/>
</dbReference>
<dbReference type="Pfam" id="PF07717">
    <property type="entry name" value="OB_NTP_bind"/>
    <property type="match status" value="1"/>
</dbReference>
<dbReference type="PANTHER" id="PTHR18934">
    <property type="entry name" value="ATP-DEPENDENT RNA HELICASE"/>
    <property type="match status" value="1"/>
</dbReference>
<dbReference type="FunFam" id="3.40.50.300:FF:000007">
    <property type="entry name" value="Pre-mRNA-splicing factor ATP-dependent RNA helicase"/>
    <property type="match status" value="1"/>
</dbReference>
<reference evidence="12 13" key="1">
    <citation type="journal article" date="2018" name="Front. Microbiol.">
        <title>Genome-Wide Analysis of Corynespora cassiicola Leaf Fall Disease Putative Effectors.</title>
        <authorList>
            <person name="Lopez D."/>
            <person name="Ribeiro S."/>
            <person name="Label P."/>
            <person name="Fumanal B."/>
            <person name="Venisse J.S."/>
            <person name="Kohler A."/>
            <person name="de Oliveira R.R."/>
            <person name="Labutti K."/>
            <person name="Lipzen A."/>
            <person name="Lail K."/>
            <person name="Bauer D."/>
            <person name="Ohm R.A."/>
            <person name="Barry K.W."/>
            <person name="Spatafora J."/>
            <person name="Grigoriev I.V."/>
            <person name="Martin F.M."/>
            <person name="Pujade-Renaud V."/>
        </authorList>
    </citation>
    <scope>NUCLEOTIDE SEQUENCE [LARGE SCALE GENOMIC DNA]</scope>
    <source>
        <strain evidence="12 13">Philippines</strain>
    </source>
</reference>
<keyword evidence="7" id="KW-0067">ATP-binding</keyword>
<dbReference type="OrthoDB" id="10253254at2759"/>
<evidence type="ECO:0000313" key="12">
    <source>
        <dbReference type="EMBL" id="PSN61947.1"/>
    </source>
</evidence>
<dbReference type="CDD" id="cd18791">
    <property type="entry name" value="SF2_C_RHA"/>
    <property type="match status" value="1"/>
</dbReference>
<dbReference type="Pfam" id="PF00270">
    <property type="entry name" value="DEAD"/>
    <property type="match status" value="1"/>
</dbReference>
<dbReference type="InterPro" id="IPR007502">
    <property type="entry name" value="Helicase-assoc_dom"/>
</dbReference>
<dbReference type="AlphaFoldDB" id="A0A2T2N943"/>
<keyword evidence="4" id="KW-0547">Nucleotide-binding</keyword>
<accession>A0A2T2N943</accession>
<dbReference type="PROSITE" id="PS00690">
    <property type="entry name" value="DEAH_ATP_HELICASE"/>
    <property type="match status" value="1"/>
</dbReference>
<evidence type="ECO:0000256" key="9">
    <source>
        <dbReference type="ARBA" id="ARBA00047984"/>
    </source>
</evidence>
<dbReference type="GO" id="GO:0005524">
    <property type="term" value="F:ATP binding"/>
    <property type="evidence" value="ECO:0007669"/>
    <property type="project" value="UniProtKB-KW"/>
</dbReference>
<gene>
    <name evidence="12" type="ORF">BS50DRAFT_532697</name>
</gene>
<dbReference type="GO" id="GO:0008380">
    <property type="term" value="P:RNA splicing"/>
    <property type="evidence" value="ECO:0007669"/>
    <property type="project" value="UniProtKB-KW"/>
</dbReference>
<keyword evidence="13" id="KW-1185">Reference proteome</keyword>
<dbReference type="STRING" id="1448308.A0A2T2N943"/>
<evidence type="ECO:0000256" key="1">
    <source>
        <dbReference type="ARBA" id="ARBA00008792"/>
    </source>
</evidence>
<dbReference type="PROSITE" id="PS51192">
    <property type="entry name" value="HELICASE_ATP_BIND_1"/>
    <property type="match status" value="1"/>
</dbReference>
<dbReference type="EC" id="3.6.4.13" evidence="2"/>
<dbReference type="Pfam" id="PF21010">
    <property type="entry name" value="HA2_C"/>
    <property type="match status" value="1"/>
</dbReference>